<keyword evidence="9" id="KW-1185">Reference proteome</keyword>
<dbReference type="InterPro" id="IPR050090">
    <property type="entry name" value="Tyrosine_recombinase_XerCD"/>
</dbReference>
<dbReference type="CDD" id="cd00397">
    <property type="entry name" value="DNA_BRE_C"/>
    <property type="match status" value="1"/>
</dbReference>
<evidence type="ECO:0000313" key="7">
    <source>
        <dbReference type="EMBL" id="QCC47423.1"/>
    </source>
</evidence>
<dbReference type="GO" id="GO:0006310">
    <property type="term" value="P:DNA recombination"/>
    <property type="evidence" value="ECO:0007669"/>
    <property type="project" value="UniProtKB-KW"/>
</dbReference>
<evidence type="ECO:0000256" key="1">
    <source>
        <dbReference type="ARBA" id="ARBA00022908"/>
    </source>
</evidence>
<dbReference type="OrthoDB" id="142231at2157"/>
<evidence type="ECO:0000256" key="3">
    <source>
        <dbReference type="ARBA" id="ARBA00023172"/>
    </source>
</evidence>
<evidence type="ECO:0000256" key="4">
    <source>
        <dbReference type="PROSITE-ProRule" id="PRU01248"/>
    </source>
</evidence>
<dbReference type="AlphaFoldDB" id="A0A1H5T4G4"/>
<dbReference type="GO" id="GO:0003677">
    <property type="term" value="F:DNA binding"/>
    <property type="evidence" value="ECO:0007669"/>
    <property type="project" value="UniProtKB-UniRule"/>
</dbReference>
<dbReference type="PROSITE" id="PS51900">
    <property type="entry name" value="CB"/>
    <property type="match status" value="1"/>
</dbReference>
<evidence type="ECO:0000313" key="8">
    <source>
        <dbReference type="EMBL" id="SEF57048.1"/>
    </source>
</evidence>
<protein>
    <submittedName>
        <fullName evidence="7">Integrase</fullName>
    </submittedName>
    <submittedName>
        <fullName evidence="8">Site-specific recombinase XerD</fullName>
    </submittedName>
</protein>
<dbReference type="PROSITE" id="PS51898">
    <property type="entry name" value="TYR_RECOMBINASE"/>
    <property type="match status" value="1"/>
</dbReference>
<dbReference type="GO" id="GO:0015074">
    <property type="term" value="P:DNA integration"/>
    <property type="evidence" value="ECO:0007669"/>
    <property type="project" value="UniProtKB-KW"/>
</dbReference>
<dbReference type="InterPro" id="IPR011010">
    <property type="entry name" value="DNA_brk_join_enz"/>
</dbReference>
<proteinExistence type="predicted"/>
<dbReference type="InterPro" id="IPR002104">
    <property type="entry name" value="Integrase_catalytic"/>
</dbReference>
<dbReference type="Proteomes" id="UP000236740">
    <property type="component" value="Unassembled WGS sequence"/>
</dbReference>
<sequence>MSVDTAGDEELDDPVGYFLQDMTYHGKSERTREAYERVLRRFEAFLADPSRNPRRIGIEPEDATHRDCMAWIHSLRHGDLADSTVATYASYLHRFYAYLSQVGAFDSNPMALVMEEMDERIDTNPSRRDVSVPAMREFLAGIAHPLDHAVVVTFLKTGIRVGELCNLDLRDVVLEAATSEARDAALAAVSNRETAPRPQLDNRGPSLYVSAEPAAGEVLAGEERTASNKRKRSTVVPVDEELETALRRWLAIRPETRSPAEPLFCSTSGSWGYRLTPDMVHHLVERHASDSGWYRSGGGAEENVTPHYFRHFFTTHLRDRTGDRGIVKYLRGDVGGDIIDTYTHNWGDRVRQTYESHIYSLY</sequence>
<evidence type="ECO:0000256" key="2">
    <source>
        <dbReference type="ARBA" id="ARBA00023125"/>
    </source>
</evidence>
<dbReference type="Pfam" id="PF13495">
    <property type="entry name" value="Phage_int_SAM_4"/>
    <property type="match status" value="1"/>
</dbReference>
<dbReference type="GeneID" id="39857813"/>
<dbReference type="SUPFAM" id="SSF56349">
    <property type="entry name" value="DNA breaking-rejoining enzymes"/>
    <property type="match status" value="1"/>
</dbReference>
<keyword evidence="2 4" id="KW-0238">DNA-binding</keyword>
<dbReference type="InterPro" id="IPR004107">
    <property type="entry name" value="Integrase_SAM-like_N"/>
</dbReference>
<gene>
    <name evidence="7" type="ORF">DV707_06965</name>
    <name evidence="8" type="ORF">SAMN04488133_0155</name>
</gene>
<evidence type="ECO:0000313" key="10">
    <source>
        <dbReference type="Proteomes" id="UP000296733"/>
    </source>
</evidence>
<dbReference type="EMBL" id="CP031311">
    <property type="protein sequence ID" value="QCC47423.1"/>
    <property type="molecule type" value="Genomic_DNA"/>
</dbReference>
<dbReference type="Gene3D" id="1.10.443.10">
    <property type="entry name" value="Intergrase catalytic core"/>
    <property type="match status" value="1"/>
</dbReference>
<organism evidence="8 9">
    <name type="scientific">Halobellus limi</name>
    <dbReference type="NCBI Taxonomy" id="699433"/>
    <lineage>
        <taxon>Archaea</taxon>
        <taxon>Methanobacteriati</taxon>
        <taxon>Methanobacteriota</taxon>
        <taxon>Stenosarchaea group</taxon>
        <taxon>Halobacteria</taxon>
        <taxon>Halobacteriales</taxon>
        <taxon>Haloferacaceae</taxon>
        <taxon>Halobellus</taxon>
    </lineage>
</organism>
<keyword evidence="3" id="KW-0233">DNA recombination</keyword>
<keyword evidence="1" id="KW-0229">DNA integration</keyword>
<dbReference type="Pfam" id="PF00589">
    <property type="entry name" value="Phage_integrase"/>
    <property type="match status" value="1"/>
</dbReference>
<dbReference type="EMBL" id="FNVN01000001">
    <property type="protein sequence ID" value="SEF57048.1"/>
    <property type="molecule type" value="Genomic_DNA"/>
</dbReference>
<name>A0A1H5T4G4_9EURY</name>
<dbReference type="Proteomes" id="UP000296733">
    <property type="component" value="Chromosome"/>
</dbReference>
<feature type="domain" description="Tyr recombinase" evidence="5">
    <location>
        <begin position="107"/>
        <end position="355"/>
    </location>
</feature>
<reference evidence="7 10" key="2">
    <citation type="journal article" date="2019" name="Nat. Commun.">
        <title>A new type of DNA phosphorothioation-based antiviral system in archaea.</title>
        <authorList>
            <person name="Xiong L."/>
            <person name="Liu S."/>
            <person name="Chen S."/>
            <person name="Xiao Y."/>
            <person name="Zhu B."/>
            <person name="Gao Y."/>
            <person name="Zhang Y."/>
            <person name="Chen B."/>
            <person name="Luo J."/>
            <person name="Deng Z."/>
            <person name="Chen X."/>
            <person name="Wang L."/>
            <person name="Chen S."/>
        </authorList>
    </citation>
    <scope>NUCLEOTIDE SEQUENCE [LARGE SCALE GENOMIC DNA]</scope>
    <source>
        <strain evidence="7 10">CGMCC 1.10331</strain>
    </source>
</reference>
<dbReference type="InterPro" id="IPR044068">
    <property type="entry name" value="CB"/>
</dbReference>
<dbReference type="Gene3D" id="1.10.150.130">
    <property type="match status" value="1"/>
</dbReference>
<evidence type="ECO:0000313" key="9">
    <source>
        <dbReference type="Proteomes" id="UP000236740"/>
    </source>
</evidence>
<accession>A0A1H5T4G4</accession>
<evidence type="ECO:0000259" key="5">
    <source>
        <dbReference type="PROSITE" id="PS51898"/>
    </source>
</evidence>
<feature type="domain" description="Core-binding (CB)" evidence="6">
    <location>
        <begin position="9"/>
        <end position="100"/>
    </location>
</feature>
<dbReference type="PANTHER" id="PTHR30349:SF92">
    <property type="entry name" value="SITE-SPECIFIC RECOMBINASE"/>
    <property type="match status" value="1"/>
</dbReference>
<reference evidence="8 9" key="1">
    <citation type="submission" date="2016-10" db="EMBL/GenBank/DDBJ databases">
        <authorList>
            <person name="de Groot N.N."/>
        </authorList>
    </citation>
    <scope>NUCLEOTIDE SEQUENCE [LARGE SCALE GENOMIC DNA]</scope>
    <source>
        <strain evidence="8 9">CGMCC 1.10331</strain>
    </source>
</reference>
<evidence type="ECO:0000259" key="6">
    <source>
        <dbReference type="PROSITE" id="PS51900"/>
    </source>
</evidence>
<dbReference type="InterPro" id="IPR013762">
    <property type="entry name" value="Integrase-like_cat_sf"/>
</dbReference>
<dbReference type="InterPro" id="IPR010998">
    <property type="entry name" value="Integrase_recombinase_N"/>
</dbReference>
<dbReference type="PANTHER" id="PTHR30349">
    <property type="entry name" value="PHAGE INTEGRASE-RELATED"/>
    <property type="match status" value="1"/>
</dbReference>
<dbReference type="RefSeq" id="WP_103989976.1">
    <property type="nucleotide sequence ID" value="NZ_CP031311.1"/>
</dbReference>
<dbReference type="KEGG" id="hlm:DV707_06965"/>